<name>A0AAD4R894_9BILA</name>
<gene>
    <name evidence="1" type="ORF">DdX_07568</name>
</gene>
<comment type="caution">
    <text evidence="1">The sequence shown here is derived from an EMBL/GenBank/DDBJ whole genome shotgun (WGS) entry which is preliminary data.</text>
</comment>
<proteinExistence type="predicted"/>
<evidence type="ECO:0000313" key="2">
    <source>
        <dbReference type="Proteomes" id="UP001201812"/>
    </source>
</evidence>
<evidence type="ECO:0000313" key="1">
    <source>
        <dbReference type="EMBL" id="KAI1716509.1"/>
    </source>
</evidence>
<protein>
    <submittedName>
        <fullName evidence="1">Uncharacterized protein</fullName>
    </submittedName>
</protein>
<dbReference type="AlphaFoldDB" id="A0AAD4R894"/>
<sequence length="148" mass="16533">MASGILEFSGFLGFSEGQNWPCPAVFRASDSSFCSSQPAEQNWPSFRLGRVGLSEIWPPAILNFPEFSDFRKARTGRAQPCSGRVIAHFVALSQLNKTGPVSGRAELRRAKYGPKRREAPLPDPYYGAWSGRRPRRTYNPTLIIKLSQ</sequence>
<dbReference type="Proteomes" id="UP001201812">
    <property type="component" value="Unassembled WGS sequence"/>
</dbReference>
<organism evidence="1 2">
    <name type="scientific">Ditylenchus destructor</name>
    <dbReference type="NCBI Taxonomy" id="166010"/>
    <lineage>
        <taxon>Eukaryota</taxon>
        <taxon>Metazoa</taxon>
        <taxon>Ecdysozoa</taxon>
        <taxon>Nematoda</taxon>
        <taxon>Chromadorea</taxon>
        <taxon>Rhabditida</taxon>
        <taxon>Tylenchina</taxon>
        <taxon>Tylenchomorpha</taxon>
        <taxon>Sphaerularioidea</taxon>
        <taxon>Anguinidae</taxon>
        <taxon>Anguininae</taxon>
        <taxon>Ditylenchus</taxon>
    </lineage>
</organism>
<accession>A0AAD4R894</accession>
<dbReference type="EMBL" id="JAKKPZ010000010">
    <property type="protein sequence ID" value="KAI1716509.1"/>
    <property type="molecule type" value="Genomic_DNA"/>
</dbReference>
<reference evidence="1" key="1">
    <citation type="submission" date="2022-01" db="EMBL/GenBank/DDBJ databases">
        <title>Genome Sequence Resource for Two Populations of Ditylenchus destructor, the Migratory Endoparasitic Phytonematode.</title>
        <authorList>
            <person name="Zhang H."/>
            <person name="Lin R."/>
            <person name="Xie B."/>
        </authorList>
    </citation>
    <scope>NUCLEOTIDE SEQUENCE</scope>
    <source>
        <strain evidence="1">BazhouSP</strain>
    </source>
</reference>
<keyword evidence="2" id="KW-1185">Reference proteome</keyword>